<dbReference type="EMBL" id="LT899436">
    <property type="protein sequence ID" value="SNR17432.1"/>
    <property type="molecule type" value="Genomic_DNA"/>
</dbReference>
<reference evidence="1 2" key="1">
    <citation type="submission" date="2017-07" db="EMBL/GenBank/DDBJ databases">
        <authorList>
            <person name="Sun Z.S."/>
            <person name="Albrecht U."/>
            <person name="Echele G."/>
            <person name="Lee C.C."/>
        </authorList>
    </citation>
    <scope>NUCLEOTIDE SEQUENCE [LARGE SCALE GENOMIC DNA]</scope>
    <source>
        <strain evidence="2">type strain: KCTC 22618</strain>
    </source>
</reference>
<keyword evidence="2" id="KW-1185">Reference proteome</keyword>
<protein>
    <recommendedName>
        <fullName evidence="3">Macroglobulin domain-containing protein</fullName>
    </recommendedName>
</protein>
<gene>
    <name evidence="1" type="ORF">TJEJU_3798</name>
</gene>
<dbReference type="AlphaFoldDB" id="A0A238UEB1"/>
<dbReference type="OrthoDB" id="679547at2"/>
<dbReference type="Proteomes" id="UP000215214">
    <property type="component" value="Chromosome TJEJU"/>
</dbReference>
<dbReference type="RefSeq" id="WP_095074582.1">
    <property type="nucleotide sequence ID" value="NZ_LT899436.1"/>
</dbReference>
<evidence type="ECO:0000313" key="2">
    <source>
        <dbReference type="Proteomes" id="UP000215214"/>
    </source>
</evidence>
<dbReference type="Gene3D" id="2.60.40.1930">
    <property type="match status" value="1"/>
</dbReference>
<accession>A0A238UEB1</accession>
<name>A0A238UEB1_9FLAO</name>
<sequence length="795" mass="92778">MKKYITFLYLFFSVLYINSQHVAKPIPLESLYIQTNKDIFTSGEEIKFKVTILNSRTLKPSYASEILYLQILDIHKNVKFSHKFPIDRGVCKGRYKLSDVMKNGLYFLNVFTVNSINENFNIRAQKPFYIEQNFHKRLHITYNLERDSISSQLFASFKVNDRKYAPYKNVKTQLVYKTKSGRSRKQKIKTNDKGIVTFKLKDISKIDFSRIVFTVFDDAGKREEVINLIPPKFKNHFNVRFFPEGGHLFSGIKQRVGIKVFNEWNESIQGKIFLYEDDQKIQELKLEGGVTSVTHHFKNEKKYSIKTNINTKEFSVSFPEFKKSGVYLKVTDKGKTLKVDLNPVNFKSTKTFTLKAYYNGKEIHNEFISSLQSLVSFPVHVQDLNMGIVYLDLLDTNQTVLASRAVFVNQHKKLRVKPLKSIRKKYQPKEKVKLKFKILDDQNQIKRAVASVRISNEKSIFNEEGINLSSYYHLIKNSKERIPSSKRYFIKSYSKSLDHLMLNNYFKKNDSNYKRQSKLYSEDIIGKLYGRGLLNNLVVEKNKMIPVLGGKKVNSVAVDSLGNFKITPSQLQEMDNENLTLAYGNNETHLFTNFDFLIQSEEILKKPNINITNNIDFLSRKKISKKYLEDFSFDYLNSLDEVVVTKKVRKPKPFGVSKLYKGSVFDYVCIEYNILNCTNHKFGGIKPIDGQEYFINGGERVVYKKPESKIKKEKSVVSNMLHLKGFYDYPKKEKIENFYDLRTNLYWNPYLLNQQNGEFEIEFTTSEVRGLYQASIEVNSQDGLLGTYYFSFEVK</sequence>
<evidence type="ECO:0000313" key="1">
    <source>
        <dbReference type="EMBL" id="SNR17432.1"/>
    </source>
</evidence>
<dbReference type="KEGG" id="tje:TJEJU_3798"/>
<proteinExistence type="predicted"/>
<evidence type="ECO:0008006" key="3">
    <source>
        <dbReference type="Google" id="ProtNLM"/>
    </source>
</evidence>
<organism evidence="1 2">
    <name type="scientific">Tenacibaculum jejuense</name>
    <dbReference type="NCBI Taxonomy" id="584609"/>
    <lineage>
        <taxon>Bacteria</taxon>
        <taxon>Pseudomonadati</taxon>
        <taxon>Bacteroidota</taxon>
        <taxon>Flavobacteriia</taxon>
        <taxon>Flavobacteriales</taxon>
        <taxon>Flavobacteriaceae</taxon>
        <taxon>Tenacibaculum</taxon>
    </lineage>
</organism>